<organism evidence="1 2">
    <name type="scientific">Candidatus Vampirococcus lugosii</name>
    <dbReference type="NCBI Taxonomy" id="2789015"/>
    <lineage>
        <taxon>Bacteria</taxon>
        <taxon>Candidatus Absconditibacteriota</taxon>
        <taxon>Vampirococcus</taxon>
    </lineage>
</organism>
<accession>A0ABS5QLL3</accession>
<protein>
    <submittedName>
        <fullName evidence="1">Uncharacterized protein</fullName>
    </submittedName>
</protein>
<gene>
    <name evidence="1" type="ORF">VAMP_112n47</name>
</gene>
<keyword evidence="2" id="KW-1185">Reference proteome</keyword>
<name>A0ABS5QLL3_9BACT</name>
<dbReference type="EMBL" id="JAEDAM010000040">
    <property type="protein sequence ID" value="MBS8122095.1"/>
    <property type="molecule type" value="Genomic_DNA"/>
</dbReference>
<evidence type="ECO:0000313" key="2">
    <source>
        <dbReference type="Proteomes" id="UP000680365"/>
    </source>
</evidence>
<reference evidence="1 2" key="1">
    <citation type="journal article" date="2021" name="Nat. Commun.">
        <title>Reductive evolution and unique predatory mode in the CPR bacterium Vampirococcus lugosii.</title>
        <authorList>
            <person name="Moreira D."/>
            <person name="Zivanovic Y."/>
            <person name="Lopez-Archilla A.I."/>
            <person name="Iniesto M."/>
            <person name="Lopez-Garcia P."/>
        </authorList>
    </citation>
    <scope>NUCLEOTIDE SEQUENCE [LARGE SCALE GENOMIC DNA]</scope>
    <source>
        <strain evidence="1">Chiprana</strain>
    </source>
</reference>
<sequence>MQQEFLDFSTKLVDIFIKNKKSLNYLIINGQIKYNYI</sequence>
<comment type="caution">
    <text evidence="1">The sequence shown here is derived from an EMBL/GenBank/DDBJ whole genome shotgun (WGS) entry which is preliminary data.</text>
</comment>
<proteinExistence type="predicted"/>
<dbReference type="Proteomes" id="UP000680365">
    <property type="component" value="Unassembled WGS sequence"/>
</dbReference>
<evidence type="ECO:0000313" key="1">
    <source>
        <dbReference type="EMBL" id="MBS8122095.1"/>
    </source>
</evidence>